<keyword evidence="2" id="KW-0732">Signal</keyword>
<dbReference type="KEGG" id="cbab:SMCB_0558"/>
<reference evidence="3 4" key="1">
    <citation type="journal article" date="2014" name="Nat. Commun.">
        <title>Physiological and genomic features of highly alkaliphilic hydrogen-utilizing Betaproteobacteria from a continental serpentinizing site.</title>
        <authorList>
            <person name="Suzuki S."/>
            <person name="Kuenen J.G."/>
            <person name="Schipper K."/>
            <person name="van der Velde S."/>
            <person name="Ishii S."/>
            <person name="Wu A."/>
            <person name="Sorokin D.Y."/>
            <person name="Tenney A."/>
            <person name="Meng X.Y."/>
            <person name="Morrill P.L."/>
            <person name="Kamagata Y."/>
            <person name="Muyzer G."/>
            <person name="Nealson K.H."/>
        </authorList>
    </citation>
    <scope>NUCLEOTIDE SEQUENCE [LARGE SCALE GENOMIC DNA]</scope>
    <source>
        <strain evidence="3 4">B1</strain>
    </source>
</reference>
<protein>
    <submittedName>
        <fullName evidence="3">ATPase with chaperone activity, ATP-binding subunit</fullName>
    </submittedName>
</protein>
<evidence type="ECO:0000256" key="1">
    <source>
        <dbReference type="SAM" id="MobiDB-lite"/>
    </source>
</evidence>
<evidence type="ECO:0000313" key="4">
    <source>
        <dbReference type="Proteomes" id="UP000066014"/>
    </source>
</evidence>
<dbReference type="AlphaFoldDB" id="A0A060NK51"/>
<dbReference type="EMBL" id="AP014569">
    <property type="protein sequence ID" value="BAO82786.1"/>
    <property type="molecule type" value="Genomic_DNA"/>
</dbReference>
<sequence>MNPMKTTHRTLLALLASAALALPVWASPTTPTTPAAPHGHTHGQQHTPAQIQQDIQRHQAMAAAHQAAAECLQAGRGERVCHQALRAACTGIALGNYCGMRHVH</sequence>
<evidence type="ECO:0000256" key="2">
    <source>
        <dbReference type="SAM" id="SignalP"/>
    </source>
</evidence>
<evidence type="ECO:0000313" key="3">
    <source>
        <dbReference type="EMBL" id="BAO82786.1"/>
    </source>
</evidence>
<dbReference type="GO" id="GO:0005524">
    <property type="term" value="F:ATP binding"/>
    <property type="evidence" value="ECO:0007669"/>
    <property type="project" value="UniProtKB-KW"/>
</dbReference>
<name>A0A060NK51_9BURK</name>
<feature type="region of interest" description="Disordered" evidence="1">
    <location>
        <begin position="28"/>
        <end position="52"/>
    </location>
</feature>
<keyword evidence="3" id="KW-0547">Nucleotide-binding</keyword>
<feature type="compositionally biased region" description="Low complexity" evidence="1">
    <location>
        <begin position="28"/>
        <end position="38"/>
    </location>
</feature>
<accession>A0A060NK51</accession>
<dbReference type="STRING" id="1458426.SMCB_0558"/>
<gene>
    <name evidence="3" type="ORF">SMCB_0558</name>
</gene>
<proteinExistence type="predicted"/>
<organism evidence="3 4">
    <name type="scientific">Serpentinimonas maccroryi</name>
    <dbReference type="NCBI Taxonomy" id="1458426"/>
    <lineage>
        <taxon>Bacteria</taxon>
        <taxon>Pseudomonadati</taxon>
        <taxon>Pseudomonadota</taxon>
        <taxon>Betaproteobacteria</taxon>
        <taxon>Burkholderiales</taxon>
        <taxon>Comamonadaceae</taxon>
        <taxon>Serpentinimonas</taxon>
    </lineage>
</organism>
<feature type="signal peptide" evidence="2">
    <location>
        <begin position="1"/>
        <end position="26"/>
    </location>
</feature>
<dbReference type="HOGENOM" id="CLU_2245341_0_0_4"/>
<keyword evidence="3" id="KW-0067">ATP-binding</keyword>
<feature type="chain" id="PRO_5001587847" evidence="2">
    <location>
        <begin position="27"/>
        <end position="104"/>
    </location>
</feature>
<dbReference type="RefSeq" id="WP_349496561.1">
    <property type="nucleotide sequence ID" value="NZ_JAAKER010000010.1"/>
</dbReference>
<dbReference type="Proteomes" id="UP000066014">
    <property type="component" value="Chromosome"/>
</dbReference>
<keyword evidence="4" id="KW-1185">Reference proteome</keyword>